<keyword evidence="2" id="KW-1185">Reference proteome</keyword>
<evidence type="ECO:0000313" key="1">
    <source>
        <dbReference type="EMBL" id="KAK8538850.1"/>
    </source>
</evidence>
<sequence length="97" mass="11412">MFLPEYQEKLHQSMSISTRMRGASTLVNNMPLRDDIPLHGFGLTPKQAKEMPPLISARPYKSVEKTLLIKRSLYRSERCIDPMIDYYYKGPRFFHSF</sequence>
<protein>
    <submittedName>
        <fullName evidence="1">Uncharacterized protein</fullName>
    </submittedName>
</protein>
<comment type="caution">
    <text evidence="1">The sequence shown here is derived from an EMBL/GenBank/DDBJ whole genome shotgun (WGS) entry which is preliminary data.</text>
</comment>
<reference evidence="1 2" key="1">
    <citation type="journal article" date="2024" name="G3 (Bethesda)">
        <title>Genome assembly of Hibiscus sabdariffa L. provides insights into metabolisms of medicinal natural products.</title>
        <authorList>
            <person name="Kim T."/>
        </authorList>
    </citation>
    <scope>NUCLEOTIDE SEQUENCE [LARGE SCALE GENOMIC DNA]</scope>
    <source>
        <strain evidence="1">TK-2024</strain>
        <tissue evidence="1">Old leaves</tissue>
    </source>
</reference>
<name>A0ABR2DHG9_9ROSI</name>
<dbReference type="Proteomes" id="UP001472677">
    <property type="component" value="Unassembled WGS sequence"/>
</dbReference>
<organism evidence="1 2">
    <name type="scientific">Hibiscus sabdariffa</name>
    <name type="common">roselle</name>
    <dbReference type="NCBI Taxonomy" id="183260"/>
    <lineage>
        <taxon>Eukaryota</taxon>
        <taxon>Viridiplantae</taxon>
        <taxon>Streptophyta</taxon>
        <taxon>Embryophyta</taxon>
        <taxon>Tracheophyta</taxon>
        <taxon>Spermatophyta</taxon>
        <taxon>Magnoliopsida</taxon>
        <taxon>eudicotyledons</taxon>
        <taxon>Gunneridae</taxon>
        <taxon>Pentapetalae</taxon>
        <taxon>rosids</taxon>
        <taxon>malvids</taxon>
        <taxon>Malvales</taxon>
        <taxon>Malvaceae</taxon>
        <taxon>Malvoideae</taxon>
        <taxon>Hibiscus</taxon>
    </lineage>
</organism>
<gene>
    <name evidence="1" type="ORF">V6N12_034557</name>
</gene>
<proteinExistence type="predicted"/>
<accession>A0ABR2DHG9</accession>
<evidence type="ECO:0000313" key="2">
    <source>
        <dbReference type="Proteomes" id="UP001472677"/>
    </source>
</evidence>
<dbReference type="EMBL" id="JBBPBM010000027">
    <property type="protein sequence ID" value="KAK8538850.1"/>
    <property type="molecule type" value="Genomic_DNA"/>
</dbReference>